<evidence type="ECO:0000259" key="4">
    <source>
        <dbReference type="Pfam" id="PF00725"/>
    </source>
</evidence>
<dbReference type="PANTHER" id="PTHR23309">
    <property type="entry name" value="3-HYDROXYACYL-COA DEHYROGENASE"/>
    <property type="match status" value="1"/>
</dbReference>
<reference evidence="5" key="2">
    <citation type="submission" date="2022-10" db="EMBL/GenBank/DDBJ databases">
        <authorList>
            <person name="Trinh H.N."/>
        </authorList>
    </citation>
    <scope>NUCLEOTIDE SEQUENCE</scope>
    <source>
        <strain evidence="5">RN2-1</strain>
    </source>
</reference>
<dbReference type="GO" id="GO:0016829">
    <property type="term" value="F:lyase activity"/>
    <property type="evidence" value="ECO:0007669"/>
    <property type="project" value="UniProtKB-KW"/>
</dbReference>
<dbReference type="InterPro" id="IPR013328">
    <property type="entry name" value="6PGD_dom2"/>
</dbReference>
<evidence type="ECO:0000313" key="5">
    <source>
        <dbReference type="EMBL" id="MCW3475929.1"/>
    </source>
</evidence>
<protein>
    <submittedName>
        <fullName evidence="5">3-hydroxyacyl-CoA dehydrogenase family protein</fullName>
    </submittedName>
</protein>
<keyword evidence="1" id="KW-0413">Isomerase</keyword>
<evidence type="ECO:0000256" key="2">
    <source>
        <dbReference type="ARBA" id="ARBA00023239"/>
    </source>
</evidence>
<accession>A0AA41YLZ9</accession>
<sequence>MHAATVNEAAKILAEGIAQRPSDIDVVLVNGYGYPAWRGGPMHEADRIGLPVVLERVARMYEADGPGWEPAPLLQEMVAAGKRFADLNGYSDSPHTSGHSGCAGAPSASRIFRRAAAVPTSPSPSHIER</sequence>
<dbReference type="Gene3D" id="1.10.1040.10">
    <property type="entry name" value="N-(1-d-carboxylethyl)-l-norvaline Dehydrogenase, domain 2"/>
    <property type="match status" value="1"/>
</dbReference>
<organism evidence="5 6">
    <name type="scientific">Limobrevibacterium gyesilva</name>
    <dbReference type="NCBI Taxonomy" id="2991712"/>
    <lineage>
        <taxon>Bacteria</taxon>
        <taxon>Pseudomonadati</taxon>
        <taxon>Pseudomonadota</taxon>
        <taxon>Alphaproteobacteria</taxon>
        <taxon>Acetobacterales</taxon>
        <taxon>Acetobacteraceae</taxon>
        <taxon>Limobrevibacterium</taxon>
    </lineage>
</organism>
<gene>
    <name evidence="5" type="ORF">OL599_15225</name>
</gene>
<feature type="domain" description="3-hydroxyacyl-CoA dehydrogenase C-terminal" evidence="4">
    <location>
        <begin position="3"/>
        <end position="82"/>
    </location>
</feature>
<dbReference type="GO" id="GO:0016616">
    <property type="term" value="F:oxidoreductase activity, acting on the CH-OH group of donors, NAD or NADP as acceptor"/>
    <property type="evidence" value="ECO:0007669"/>
    <property type="project" value="InterPro"/>
</dbReference>
<proteinExistence type="predicted"/>
<dbReference type="Pfam" id="PF00725">
    <property type="entry name" value="3HCDH"/>
    <property type="match status" value="1"/>
</dbReference>
<dbReference type="Proteomes" id="UP001165679">
    <property type="component" value="Unassembled WGS sequence"/>
</dbReference>
<dbReference type="EMBL" id="JAPDNT010000013">
    <property type="protein sequence ID" value="MCW3475929.1"/>
    <property type="molecule type" value="Genomic_DNA"/>
</dbReference>
<evidence type="ECO:0000313" key="6">
    <source>
        <dbReference type="Proteomes" id="UP001165679"/>
    </source>
</evidence>
<name>A0AA41YLZ9_9PROT</name>
<evidence type="ECO:0000256" key="1">
    <source>
        <dbReference type="ARBA" id="ARBA00023235"/>
    </source>
</evidence>
<dbReference type="InterPro" id="IPR008927">
    <property type="entry name" value="6-PGluconate_DH-like_C_sf"/>
</dbReference>
<keyword evidence="6" id="KW-1185">Reference proteome</keyword>
<dbReference type="InterPro" id="IPR006108">
    <property type="entry name" value="3HC_DH_C"/>
</dbReference>
<reference evidence="5" key="1">
    <citation type="submission" date="2022-09" db="EMBL/GenBank/DDBJ databases">
        <title>Rhodovastum sp. nov. RN2-1 isolated from soil in Seongnam, South Korea.</title>
        <authorList>
            <person name="Le N.T."/>
        </authorList>
    </citation>
    <scope>NUCLEOTIDE SEQUENCE</scope>
    <source>
        <strain evidence="5">RN2-1</strain>
    </source>
</reference>
<dbReference type="AlphaFoldDB" id="A0AA41YLZ9"/>
<dbReference type="SUPFAM" id="SSF48179">
    <property type="entry name" value="6-phosphogluconate dehydrogenase C-terminal domain-like"/>
    <property type="match status" value="1"/>
</dbReference>
<dbReference type="GO" id="GO:0016853">
    <property type="term" value="F:isomerase activity"/>
    <property type="evidence" value="ECO:0007669"/>
    <property type="project" value="UniProtKB-KW"/>
</dbReference>
<keyword evidence="3" id="KW-0511">Multifunctional enzyme</keyword>
<keyword evidence="2" id="KW-0456">Lyase</keyword>
<comment type="caution">
    <text evidence="5">The sequence shown here is derived from an EMBL/GenBank/DDBJ whole genome shotgun (WGS) entry which is preliminary data.</text>
</comment>
<evidence type="ECO:0000256" key="3">
    <source>
        <dbReference type="ARBA" id="ARBA00023268"/>
    </source>
</evidence>
<dbReference type="GO" id="GO:0006631">
    <property type="term" value="P:fatty acid metabolic process"/>
    <property type="evidence" value="ECO:0007669"/>
    <property type="project" value="InterPro"/>
</dbReference>